<evidence type="ECO:0000313" key="2">
    <source>
        <dbReference type="EMBL" id="UOO90462.1"/>
    </source>
</evidence>
<protein>
    <submittedName>
        <fullName evidence="2">SMI1/KNR4 family protein</fullName>
    </submittedName>
</protein>
<dbReference type="RefSeq" id="WP_058355660.1">
    <property type="nucleotide sequence ID" value="NZ_CABKVG010000008.1"/>
</dbReference>
<evidence type="ECO:0000313" key="3">
    <source>
        <dbReference type="Proteomes" id="UP000832011"/>
    </source>
</evidence>
<keyword evidence="3" id="KW-1185">Reference proteome</keyword>
<organism evidence="2 3">
    <name type="scientific">Vitreoscilla massiliensis</name>
    <dbReference type="NCBI Taxonomy" id="1689272"/>
    <lineage>
        <taxon>Bacteria</taxon>
        <taxon>Pseudomonadati</taxon>
        <taxon>Pseudomonadota</taxon>
        <taxon>Betaproteobacteria</taxon>
        <taxon>Neisseriales</taxon>
        <taxon>Neisseriaceae</taxon>
        <taxon>Vitreoscilla</taxon>
    </lineage>
</organism>
<dbReference type="InterPro" id="IPR037883">
    <property type="entry name" value="Knr4/Smi1-like_sf"/>
</dbReference>
<name>A0ABY4EAL4_9NEIS</name>
<accession>A0ABY4EAL4</accession>
<feature type="domain" description="Knr4/Smi1-like" evidence="1">
    <location>
        <begin position="36"/>
        <end position="205"/>
    </location>
</feature>
<dbReference type="Gene3D" id="3.40.1580.10">
    <property type="entry name" value="SMI1/KNR4-like"/>
    <property type="match status" value="1"/>
</dbReference>
<dbReference type="EMBL" id="CP091511">
    <property type="protein sequence ID" value="UOO90462.1"/>
    <property type="molecule type" value="Genomic_DNA"/>
</dbReference>
<gene>
    <name evidence="2" type="ORF">LVJ82_05650</name>
</gene>
<dbReference type="Proteomes" id="UP000832011">
    <property type="component" value="Chromosome"/>
</dbReference>
<evidence type="ECO:0000259" key="1">
    <source>
        <dbReference type="SMART" id="SM00860"/>
    </source>
</evidence>
<dbReference type="Pfam" id="PF09346">
    <property type="entry name" value="SMI1_KNR4"/>
    <property type="match status" value="1"/>
</dbReference>
<sequence length="215" mass="23594">MQSAPSILASLQQLAQRDPHFQAFGAAEHQYQLNPCLSAGDIKAIEAEFGITLPEDYVWFLTQVGNGGAGPFYGLYSLQDSLEVHTDFASPANLTTPFPLSSATLPDEHQLALLEEQIEAAQATEDEDLESELYEQYQALLFPSEWANGYLHLCDYGCGISFFLVISGAAAGSVWENRAVDAAGLMPSTELGNSEPIGFLEWYQLWLEKALKQQP</sequence>
<reference evidence="2 3" key="1">
    <citation type="journal article" date="2022" name="Res Sq">
        <title>Evolution of multicellular longitudinally dividing oral cavity symbionts (Neisseriaceae).</title>
        <authorList>
            <person name="Nyongesa S."/>
            <person name="Weber P."/>
            <person name="Bernet E."/>
            <person name="Pullido F."/>
            <person name="Nieckarz M."/>
            <person name="Delaby M."/>
            <person name="Nieves C."/>
            <person name="Viehboeck T."/>
            <person name="Krause N."/>
            <person name="Rivera-Millot A."/>
            <person name="Nakamura A."/>
            <person name="Vischer N."/>
            <person name="VanNieuwenhze M."/>
            <person name="Brun Y."/>
            <person name="Cava F."/>
            <person name="Bulgheresi S."/>
            <person name="Veyrier F."/>
        </authorList>
    </citation>
    <scope>NUCLEOTIDE SEQUENCE [LARGE SCALE GENOMIC DNA]</scope>
    <source>
        <strain evidence="2 3">SN4</strain>
    </source>
</reference>
<dbReference type="SUPFAM" id="SSF160631">
    <property type="entry name" value="SMI1/KNR4-like"/>
    <property type="match status" value="1"/>
</dbReference>
<dbReference type="SMART" id="SM00860">
    <property type="entry name" value="SMI1_KNR4"/>
    <property type="match status" value="1"/>
</dbReference>
<dbReference type="InterPro" id="IPR018958">
    <property type="entry name" value="Knr4/Smi1-like_dom"/>
</dbReference>
<proteinExistence type="predicted"/>